<name>A0A224Y391_9HEMI</name>
<sequence length="81" mass="9624">MNLWTWKTPVVTEVLQWLFFCKCSRTIHLRQYPPKIYRPKLQIQNIENQKSLPLIILQRLSLVKTLTSINCSLQLHSSMNV</sequence>
<protein>
    <submittedName>
        <fullName evidence="1">Putative secreted protein</fullName>
    </submittedName>
</protein>
<reference evidence="1" key="1">
    <citation type="journal article" date="2018" name="PLoS Negl. Trop. Dis.">
        <title>An insight into the salivary gland and fat body transcriptome of Panstrongylus lignarius (Hemiptera: Heteroptera), the main vector of Chagas disease in Peru.</title>
        <authorList>
            <person name="Nevoa J.C."/>
            <person name="Mendes M.T."/>
            <person name="da Silva M.V."/>
            <person name="Soares S.C."/>
            <person name="Oliveira C.J.F."/>
            <person name="Ribeiro J.M.C."/>
        </authorList>
    </citation>
    <scope>NUCLEOTIDE SEQUENCE</scope>
</reference>
<dbReference type="AlphaFoldDB" id="A0A224Y391"/>
<organism evidence="1">
    <name type="scientific">Panstrongylus lignarius</name>
    <dbReference type="NCBI Taxonomy" id="156445"/>
    <lineage>
        <taxon>Eukaryota</taxon>
        <taxon>Metazoa</taxon>
        <taxon>Ecdysozoa</taxon>
        <taxon>Arthropoda</taxon>
        <taxon>Hexapoda</taxon>
        <taxon>Insecta</taxon>
        <taxon>Pterygota</taxon>
        <taxon>Neoptera</taxon>
        <taxon>Paraneoptera</taxon>
        <taxon>Hemiptera</taxon>
        <taxon>Heteroptera</taxon>
        <taxon>Panheteroptera</taxon>
        <taxon>Cimicomorpha</taxon>
        <taxon>Reduviidae</taxon>
        <taxon>Triatominae</taxon>
        <taxon>Panstrongylus</taxon>
    </lineage>
</organism>
<dbReference type="EMBL" id="GFTR01000884">
    <property type="protein sequence ID" value="JAW15542.1"/>
    <property type="molecule type" value="Transcribed_RNA"/>
</dbReference>
<evidence type="ECO:0000313" key="1">
    <source>
        <dbReference type="EMBL" id="JAW15542.1"/>
    </source>
</evidence>
<accession>A0A224Y391</accession>
<proteinExistence type="predicted"/>